<name>A0AAW7CRM0_9GAMM</name>
<reference evidence="2" key="1">
    <citation type="submission" date="2023-06" db="EMBL/GenBank/DDBJ databases">
        <title>Acute promotion of culturable opportunistic pathogens and persistent increase of antibiotic resistance following antibiotic exposure in mouse gut microbiota.</title>
        <authorList>
            <person name="Li L."/>
            <person name="Wang B."/>
            <person name="Sun Y."/>
            <person name="Wang M."/>
            <person name="Xu H."/>
        </authorList>
    </citation>
    <scope>NUCLEOTIDE SEQUENCE</scope>
    <source>
        <strain evidence="2">EPA10_1</strain>
    </source>
</reference>
<evidence type="ECO:0008006" key="4">
    <source>
        <dbReference type="Google" id="ProtNLM"/>
    </source>
</evidence>
<comment type="caution">
    <text evidence="2">The sequence shown here is derived from an EMBL/GenBank/DDBJ whole genome shotgun (WGS) entry which is preliminary data.</text>
</comment>
<gene>
    <name evidence="2" type="ORF">QSH02_06085</name>
</gene>
<sequence>MTQTPLNENNTPKVSQIITLALDGEAILLKNLTVTPSMMYQDKDQSGQSSSTVNSEQGIKPKELRITGTIPFTEEKTLTRLFALAEAKENGLLKRYRVANRMASAINFRLGTFTNGIDASKMDGKQAWQITFTLREHLSVPEKRESRSAGQVKAKTQNMSDKPKANGEGAPEQEQELSRFEKEVLKPINDGLGGIFK</sequence>
<dbReference type="Pfam" id="PF25759">
    <property type="entry name" value="HP1_ORF34"/>
    <property type="match status" value="1"/>
</dbReference>
<dbReference type="InterPro" id="IPR057869">
    <property type="entry name" value="HP1_YO34"/>
</dbReference>
<accession>A0AAW7CRM0</accession>
<evidence type="ECO:0000256" key="1">
    <source>
        <dbReference type="SAM" id="MobiDB-lite"/>
    </source>
</evidence>
<dbReference type="EMBL" id="JASVWL010000003">
    <property type="protein sequence ID" value="MDL5354411.1"/>
    <property type="molecule type" value="Genomic_DNA"/>
</dbReference>
<evidence type="ECO:0000313" key="2">
    <source>
        <dbReference type="EMBL" id="MDL5354411.1"/>
    </source>
</evidence>
<organism evidence="2 3">
    <name type="scientific">Proteus faecis</name>
    <dbReference type="NCBI Taxonomy" id="2050967"/>
    <lineage>
        <taxon>Bacteria</taxon>
        <taxon>Pseudomonadati</taxon>
        <taxon>Pseudomonadota</taxon>
        <taxon>Gammaproteobacteria</taxon>
        <taxon>Enterobacterales</taxon>
        <taxon>Morganellaceae</taxon>
        <taxon>Proteus</taxon>
    </lineage>
</organism>
<feature type="compositionally biased region" description="Basic and acidic residues" evidence="1">
    <location>
        <begin position="176"/>
        <end position="185"/>
    </location>
</feature>
<dbReference type="Proteomes" id="UP001224739">
    <property type="component" value="Unassembled WGS sequence"/>
</dbReference>
<evidence type="ECO:0000313" key="3">
    <source>
        <dbReference type="Proteomes" id="UP001224739"/>
    </source>
</evidence>
<protein>
    <recommendedName>
        <fullName evidence="4">Phage protein</fullName>
    </recommendedName>
</protein>
<dbReference type="AlphaFoldDB" id="A0AAW7CRM0"/>
<dbReference type="GeneID" id="83612027"/>
<dbReference type="RefSeq" id="WP_196734776.1">
    <property type="nucleotide sequence ID" value="NZ_JASVWJ010000012.1"/>
</dbReference>
<feature type="region of interest" description="Disordered" evidence="1">
    <location>
        <begin position="139"/>
        <end position="197"/>
    </location>
</feature>
<proteinExistence type="predicted"/>